<keyword evidence="1" id="KW-0500">Molybdenum</keyword>
<dbReference type="InterPro" id="IPR046867">
    <property type="entry name" value="AldOxase/xan_DH_MoCoBD2"/>
</dbReference>
<dbReference type="Pfam" id="PF20256">
    <property type="entry name" value="MoCoBD_2"/>
    <property type="match status" value="1"/>
</dbReference>
<dbReference type="OrthoDB" id="9758509at2"/>
<dbReference type="Gene3D" id="3.30.365.10">
    <property type="entry name" value="Aldehyde oxidase/xanthine dehydrogenase, molybdopterin binding domain"/>
    <property type="match status" value="4"/>
</dbReference>
<dbReference type="SUPFAM" id="SSF54665">
    <property type="entry name" value="CO dehydrogenase molybdoprotein N-domain-like"/>
    <property type="match status" value="1"/>
</dbReference>
<gene>
    <name evidence="4" type="ORF">SAMN04490244_11447</name>
</gene>
<dbReference type="InterPro" id="IPR037165">
    <property type="entry name" value="AldOxase/xan_DH_Mopterin-bd_sf"/>
</dbReference>
<dbReference type="InterPro" id="IPR016208">
    <property type="entry name" value="Ald_Oxase/xanthine_DH-like"/>
</dbReference>
<dbReference type="GO" id="GO:0016491">
    <property type="term" value="F:oxidoreductase activity"/>
    <property type="evidence" value="ECO:0007669"/>
    <property type="project" value="UniProtKB-KW"/>
</dbReference>
<dbReference type="Pfam" id="PF02738">
    <property type="entry name" value="MoCoBD_1"/>
    <property type="match status" value="1"/>
</dbReference>
<dbReference type="Pfam" id="PF01315">
    <property type="entry name" value="Ald_Xan_dh_C"/>
    <property type="match status" value="1"/>
</dbReference>
<evidence type="ECO:0000313" key="4">
    <source>
        <dbReference type="EMBL" id="SES38621.1"/>
    </source>
</evidence>
<accession>A0A1H9WXV2</accession>
<feature type="domain" description="Aldehyde oxidase/xanthine dehydrogenase a/b hammerhead" evidence="3">
    <location>
        <begin position="20"/>
        <end position="140"/>
    </location>
</feature>
<sequence length="768" mass="82875">MEKFGKSQPATRVEDLRFLTGAGSYVDDIAPADALHGFFFRSPVAHGDISELDVSDAEEAPGVRMVLTAERAEALGVSLAMDFSTVTNIDGTPAAAPERPFLAKGRVRFVGEPVALVVADTLDQARDAAELIMFDASERAAHVSLSEGGEALHDEAPGNLAFDFGLGEREATDRAFAEAAHVVSMEIEDNRIMVNSMEPRGAYAEWADGRMHLCFGGQGVWGMKGHLAKSFGLDEAQVRVTTPDVGGGFGMKGFSYPEYFAICAVAKELGRPVRWMSERGEAMLSDNGGRDLVSHAELAFDENFKIIGYRIENTCNLGGYCSTFGQMIQTNLFARVLMGTYDVQTTWLRTRGIFTNTAPVDAYRGAGRPEAIYALERIMDTAARQLGVDPFELRRRNFIPADAFPYTSATGENYDVGDFRMVMTRAEEAADRAGFEARRAQSEKAGKLRGLGVAYYIESILGSPEEDATVEFNEDGSVSLYVGTQSNGQGHETVYARFLADQSGIPFEKITVVQGDSDRIARGGGTGGSRSVTVQTHVTLAAVAAVQTGFADFLADEMGVDRDAISFDDERFRIEGRNETPTMLEVAEMARAAGRDDLLKITETATLPGRSYPNGCHIAEIEIDPDTGVTEVDRYTVVDDFGNLINPLLAEGQVHGGVAQGIGQAISERVVYDEDGQLLTASFMDYAMPRAFDIPMIGFSTAPVPSTANPMGMKGCGEAGTVGALAAVANGVLDALWSRGVRRVDMPFTPYRVWSMLQEVTEPAVAAE</sequence>
<name>A0A1H9WXV2_9RHOB</name>
<evidence type="ECO:0000256" key="2">
    <source>
        <dbReference type="ARBA" id="ARBA00023002"/>
    </source>
</evidence>
<dbReference type="STRING" id="641238.SAMN04490244_11447"/>
<dbReference type="AlphaFoldDB" id="A0A1H9WXV2"/>
<dbReference type="RefSeq" id="WP_092696064.1">
    <property type="nucleotide sequence ID" value="NZ_FOGU01000014.1"/>
</dbReference>
<dbReference type="Proteomes" id="UP000198885">
    <property type="component" value="Unassembled WGS sequence"/>
</dbReference>
<keyword evidence="5" id="KW-1185">Reference proteome</keyword>
<organism evidence="4 5">
    <name type="scientific">Tranquillimonas rosea</name>
    <dbReference type="NCBI Taxonomy" id="641238"/>
    <lineage>
        <taxon>Bacteria</taxon>
        <taxon>Pseudomonadati</taxon>
        <taxon>Pseudomonadota</taxon>
        <taxon>Alphaproteobacteria</taxon>
        <taxon>Rhodobacterales</taxon>
        <taxon>Roseobacteraceae</taxon>
        <taxon>Tranquillimonas</taxon>
    </lineage>
</organism>
<dbReference type="GO" id="GO:0005506">
    <property type="term" value="F:iron ion binding"/>
    <property type="evidence" value="ECO:0007669"/>
    <property type="project" value="InterPro"/>
</dbReference>
<dbReference type="SUPFAM" id="SSF56003">
    <property type="entry name" value="Molybdenum cofactor-binding domain"/>
    <property type="match status" value="1"/>
</dbReference>
<evidence type="ECO:0000259" key="3">
    <source>
        <dbReference type="SMART" id="SM01008"/>
    </source>
</evidence>
<dbReference type="InterPro" id="IPR000674">
    <property type="entry name" value="Ald_Oxase/Xan_DH_a/b"/>
</dbReference>
<dbReference type="PANTHER" id="PTHR11908:SF132">
    <property type="entry name" value="ALDEHYDE OXIDASE 1-RELATED"/>
    <property type="match status" value="1"/>
</dbReference>
<protein>
    <submittedName>
        <fullName evidence="4">Carbon-monoxide dehydrogenase large subunit</fullName>
    </submittedName>
</protein>
<dbReference type="EMBL" id="FOGU01000014">
    <property type="protein sequence ID" value="SES38621.1"/>
    <property type="molecule type" value="Genomic_DNA"/>
</dbReference>
<dbReference type="InterPro" id="IPR036856">
    <property type="entry name" value="Ald_Oxase/Xan_DH_a/b_sf"/>
</dbReference>
<dbReference type="SMART" id="SM01008">
    <property type="entry name" value="Ald_Xan_dh_C"/>
    <property type="match status" value="1"/>
</dbReference>
<dbReference type="PANTHER" id="PTHR11908">
    <property type="entry name" value="XANTHINE DEHYDROGENASE"/>
    <property type="match status" value="1"/>
</dbReference>
<proteinExistence type="predicted"/>
<evidence type="ECO:0000256" key="1">
    <source>
        <dbReference type="ARBA" id="ARBA00022505"/>
    </source>
</evidence>
<evidence type="ECO:0000313" key="5">
    <source>
        <dbReference type="Proteomes" id="UP000198885"/>
    </source>
</evidence>
<dbReference type="InterPro" id="IPR008274">
    <property type="entry name" value="AldOxase/xan_DH_MoCoBD1"/>
</dbReference>
<reference evidence="4 5" key="1">
    <citation type="submission" date="2016-10" db="EMBL/GenBank/DDBJ databases">
        <authorList>
            <person name="de Groot N.N."/>
        </authorList>
    </citation>
    <scope>NUCLEOTIDE SEQUENCE [LARGE SCALE GENOMIC DNA]</scope>
    <source>
        <strain evidence="4 5">DSM 23042</strain>
    </source>
</reference>
<keyword evidence="2" id="KW-0560">Oxidoreductase</keyword>
<dbReference type="Gene3D" id="3.90.1170.50">
    <property type="entry name" value="Aldehyde oxidase/xanthine dehydrogenase, a/b hammerhead"/>
    <property type="match status" value="1"/>
</dbReference>